<accession>A0A6I6GEG1</accession>
<dbReference type="Proteomes" id="UP000426027">
    <property type="component" value="Chromosome"/>
</dbReference>
<name>A0A6I6GEG1_9BACT</name>
<reference evidence="1 2" key="1">
    <citation type="submission" date="2019-11" db="EMBL/GenBank/DDBJ databases">
        <authorList>
            <person name="Im W.T."/>
        </authorList>
    </citation>
    <scope>NUCLEOTIDE SEQUENCE [LARGE SCALE GENOMIC DNA]</scope>
    <source>
        <strain evidence="1 2">SB-02</strain>
    </source>
</reference>
<evidence type="ECO:0000313" key="2">
    <source>
        <dbReference type="Proteomes" id="UP000426027"/>
    </source>
</evidence>
<protein>
    <submittedName>
        <fullName evidence="1">Gliding motility protein GldC</fullName>
    </submittedName>
</protein>
<dbReference type="InterPro" id="IPR019854">
    <property type="entry name" value="Motility-assoc_prot_GldC"/>
</dbReference>
<proteinExistence type="predicted"/>
<dbReference type="Pfam" id="PF19937">
    <property type="entry name" value="GldC-like"/>
    <property type="match status" value="1"/>
</dbReference>
<evidence type="ECO:0000313" key="1">
    <source>
        <dbReference type="EMBL" id="QGW26775.1"/>
    </source>
</evidence>
<dbReference type="AlphaFoldDB" id="A0A6I6GEG1"/>
<dbReference type="EMBL" id="CP046566">
    <property type="protein sequence ID" value="QGW26775.1"/>
    <property type="molecule type" value="Genomic_DNA"/>
</dbReference>
<gene>
    <name evidence="1" type="primary">gldC</name>
    <name evidence="1" type="ORF">GLV81_00435</name>
</gene>
<dbReference type="NCBIfam" id="TIGR03515">
    <property type="entry name" value="GldC"/>
    <property type="match status" value="1"/>
</dbReference>
<dbReference type="KEGG" id="fls:GLV81_00435"/>
<dbReference type="RefSeq" id="WP_157475904.1">
    <property type="nucleotide sequence ID" value="NZ_CP046566.1"/>
</dbReference>
<sequence>MKQSTITIGVQLDEQKVPENILWNATDSTATDSQPAKAMMVSFWDGADKAALRIDLWTKEMMVDEMGDFFYQSLMGMADTFDRSTGQHALAHEMKHFAQDFFKKFQENLRQQG</sequence>
<keyword evidence="2" id="KW-1185">Reference proteome</keyword>
<organism evidence="1 2">
    <name type="scientific">Phnomibacter ginsenosidimutans</name>
    <dbReference type="NCBI Taxonomy" id="2676868"/>
    <lineage>
        <taxon>Bacteria</taxon>
        <taxon>Pseudomonadati</taxon>
        <taxon>Bacteroidota</taxon>
        <taxon>Chitinophagia</taxon>
        <taxon>Chitinophagales</taxon>
        <taxon>Chitinophagaceae</taxon>
        <taxon>Phnomibacter</taxon>
    </lineage>
</organism>